<comment type="activity regulation">
    <text evidence="10">Na(+) is not transported, but it plays an essential structural role and its presence is essential for fluoride channel function.</text>
</comment>
<feature type="transmembrane region" description="Helical" evidence="10">
    <location>
        <begin position="105"/>
        <end position="125"/>
    </location>
</feature>
<keyword evidence="2 10" id="KW-1003">Cell membrane</keyword>
<evidence type="ECO:0000256" key="8">
    <source>
        <dbReference type="ARBA" id="ARBA00035585"/>
    </source>
</evidence>
<dbReference type="RefSeq" id="WP_246580167.1">
    <property type="nucleotide sequence ID" value="NZ_CP047357.1"/>
</dbReference>
<feature type="transmembrane region" description="Helical" evidence="10">
    <location>
        <begin position="78"/>
        <end position="99"/>
    </location>
</feature>
<keyword evidence="6 10" id="KW-0407">Ion channel</keyword>
<dbReference type="Proteomes" id="UP001519305">
    <property type="component" value="Unassembled WGS sequence"/>
</dbReference>
<evidence type="ECO:0000256" key="5">
    <source>
        <dbReference type="ARBA" id="ARBA00023136"/>
    </source>
</evidence>
<keyword evidence="12" id="KW-1185">Reference proteome</keyword>
<comment type="similarity">
    <text evidence="7 10">Belongs to the fluoride channel Fluc/FEX (TC 1.A.43) family.</text>
</comment>
<comment type="caution">
    <text evidence="11">The sequence shown here is derived from an EMBL/GenBank/DDBJ whole genome shotgun (WGS) entry which is preliminary data.</text>
</comment>
<comment type="subcellular location">
    <subcellularLocation>
        <location evidence="1 10">Cell membrane</location>
        <topology evidence="1 10">Multi-pass membrane protein</topology>
    </subcellularLocation>
</comment>
<evidence type="ECO:0000313" key="11">
    <source>
        <dbReference type="EMBL" id="MBP2333353.1"/>
    </source>
</evidence>
<name>A0ABS4U9Y0_9CORY</name>
<keyword evidence="10" id="KW-0406">Ion transport</keyword>
<keyword evidence="4 10" id="KW-1133">Transmembrane helix</keyword>
<protein>
    <recommendedName>
        <fullName evidence="10">Fluoride-specific ion channel FluC</fullName>
    </recommendedName>
</protein>
<dbReference type="InterPro" id="IPR003691">
    <property type="entry name" value="FluC"/>
</dbReference>
<evidence type="ECO:0000256" key="7">
    <source>
        <dbReference type="ARBA" id="ARBA00035120"/>
    </source>
</evidence>
<feature type="binding site" evidence="10">
    <location>
        <position position="88"/>
    </location>
    <ligand>
        <name>Na(+)</name>
        <dbReference type="ChEBI" id="CHEBI:29101"/>
        <note>structural</note>
    </ligand>
</feature>
<comment type="function">
    <text evidence="9 10">Fluoride-specific ion channel. Important for reducing fluoride concentration in the cell, thus reducing its toxicity.</text>
</comment>
<dbReference type="EMBL" id="JAGINY010000001">
    <property type="protein sequence ID" value="MBP2333353.1"/>
    <property type="molecule type" value="Genomic_DNA"/>
</dbReference>
<evidence type="ECO:0000256" key="9">
    <source>
        <dbReference type="ARBA" id="ARBA00049940"/>
    </source>
</evidence>
<evidence type="ECO:0000256" key="3">
    <source>
        <dbReference type="ARBA" id="ARBA00022692"/>
    </source>
</evidence>
<evidence type="ECO:0000313" key="12">
    <source>
        <dbReference type="Proteomes" id="UP001519305"/>
    </source>
</evidence>
<feature type="transmembrane region" description="Helical" evidence="10">
    <location>
        <begin position="20"/>
        <end position="42"/>
    </location>
</feature>
<keyword evidence="10" id="KW-0915">Sodium</keyword>
<dbReference type="Pfam" id="PF02537">
    <property type="entry name" value="CRCB"/>
    <property type="match status" value="1"/>
</dbReference>
<keyword evidence="3 10" id="KW-0812">Transmembrane</keyword>
<evidence type="ECO:0000256" key="1">
    <source>
        <dbReference type="ARBA" id="ARBA00004651"/>
    </source>
</evidence>
<keyword evidence="10" id="KW-0479">Metal-binding</keyword>
<comment type="catalytic activity">
    <reaction evidence="8">
        <text>fluoride(in) = fluoride(out)</text>
        <dbReference type="Rhea" id="RHEA:76159"/>
        <dbReference type="ChEBI" id="CHEBI:17051"/>
    </reaction>
    <physiologicalReaction direction="left-to-right" evidence="8">
        <dbReference type="Rhea" id="RHEA:76160"/>
    </physiologicalReaction>
</comment>
<feature type="binding site" evidence="10">
    <location>
        <position position="91"/>
    </location>
    <ligand>
        <name>Na(+)</name>
        <dbReference type="ChEBI" id="CHEBI:29101"/>
        <note>structural</note>
    </ligand>
</feature>
<evidence type="ECO:0000256" key="4">
    <source>
        <dbReference type="ARBA" id="ARBA00022989"/>
    </source>
</evidence>
<evidence type="ECO:0000256" key="6">
    <source>
        <dbReference type="ARBA" id="ARBA00023303"/>
    </source>
</evidence>
<feature type="transmembrane region" description="Helical" evidence="10">
    <location>
        <begin position="48"/>
        <end position="71"/>
    </location>
</feature>
<keyword evidence="10" id="KW-0813">Transport</keyword>
<dbReference type="HAMAP" id="MF_00454">
    <property type="entry name" value="FluC"/>
    <property type="match status" value="1"/>
</dbReference>
<gene>
    <name evidence="10" type="primary">fluC</name>
    <name evidence="10" type="synonym">crcB</name>
    <name evidence="11" type="ORF">JOF33_002052</name>
</gene>
<keyword evidence="5 10" id="KW-0472">Membrane</keyword>
<evidence type="ECO:0000256" key="2">
    <source>
        <dbReference type="ARBA" id="ARBA00022475"/>
    </source>
</evidence>
<organism evidence="11 12">
    <name type="scientific">Corynebacterium freneyi</name>
    <dbReference type="NCBI Taxonomy" id="134034"/>
    <lineage>
        <taxon>Bacteria</taxon>
        <taxon>Bacillati</taxon>
        <taxon>Actinomycetota</taxon>
        <taxon>Actinomycetes</taxon>
        <taxon>Mycobacteriales</taxon>
        <taxon>Corynebacteriaceae</taxon>
        <taxon>Corynebacterium</taxon>
    </lineage>
</organism>
<evidence type="ECO:0000256" key="10">
    <source>
        <dbReference type="HAMAP-Rule" id="MF_00454"/>
    </source>
</evidence>
<accession>A0ABS4U9Y0</accession>
<sequence length="134" mass="13485">MTSCPASPPPPRRFGRVRAYGLVAAGSAAGAVARVLVGWFAAPLLDDAWSTVVINVLGCLAIGVAAGVMASSAAMERWWPLVGPGALGGFTTFSAFVVLLDDLSVAEAAFVVVATLGLCPLAALLGEKAVTRGS</sequence>
<proteinExistence type="inferred from homology"/>
<reference evidence="11 12" key="1">
    <citation type="submission" date="2021-03" db="EMBL/GenBank/DDBJ databases">
        <title>Sequencing the genomes of 1000 actinobacteria strains.</title>
        <authorList>
            <person name="Klenk H.-P."/>
        </authorList>
    </citation>
    <scope>NUCLEOTIDE SEQUENCE [LARGE SCALE GENOMIC DNA]</scope>
    <source>
        <strain evidence="11 12">DSM 44506</strain>
    </source>
</reference>